<dbReference type="SUPFAM" id="SSF81296">
    <property type="entry name" value="E set domains"/>
    <property type="match status" value="1"/>
</dbReference>
<evidence type="ECO:0000313" key="3">
    <source>
        <dbReference type="Proteomes" id="UP001303587"/>
    </source>
</evidence>
<keyword evidence="1" id="KW-0175">Coiled coil</keyword>
<dbReference type="RefSeq" id="WP_338103201.1">
    <property type="nucleotide sequence ID" value="NZ_CP131060.1"/>
</dbReference>
<keyword evidence="3" id="KW-1185">Reference proteome</keyword>
<dbReference type="Proteomes" id="UP001303587">
    <property type="component" value="Chromosome"/>
</dbReference>
<accession>A0AA97A3N4</accession>
<dbReference type="Pfam" id="PF17957">
    <property type="entry name" value="Big_7"/>
    <property type="match status" value="1"/>
</dbReference>
<feature type="coiled-coil region" evidence="1">
    <location>
        <begin position="267"/>
        <end position="294"/>
    </location>
</feature>
<protein>
    <submittedName>
        <fullName evidence="2">Uncharacterized protein</fullName>
    </submittedName>
</protein>
<name>A0AA97A3N4_9EURY</name>
<sequence>MKKVHLLFIALILLMLVCPAIAEETDTTPPVLTVNIVPENGTVRIYGTATDASGIDRVEIKLDENSWRTADLSGNNYTLTENITTTGYHISQVRAFDRAGNPSTVDTKTFYAEKKTTATSNDISFYVRLSSLKLTTFNISHNIREMTYPQDFNIAFDIVNDDSVPHKVRYTIDINGEEFTEDVTVSAGRSKDVSEWYPSTVLSEGQNRIRISVMDWDSKEKIADKTLTLNLLSTAKPATTANNTTQTEIPDWFREVAQANGMIIPENTNQSVEVQQFKSRITQLEAEIQTLKNDQTPQPETEVKNEFLQKYGLYILIGVVVILLYLHQTGKFDGILKKKEDEPEKPAEKQPLEPE</sequence>
<dbReference type="EMBL" id="CP131060">
    <property type="protein sequence ID" value="WNY25163.1"/>
    <property type="molecule type" value="Genomic_DNA"/>
</dbReference>
<dbReference type="Gene3D" id="2.60.40.10">
    <property type="entry name" value="Immunoglobulins"/>
    <property type="match status" value="1"/>
</dbReference>
<gene>
    <name evidence="2" type="ORF">MsAc7_07050</name>
</gene>
<dbReference type="GeneID" id="89229817"/>
<dbReference type="AlphaFoldDB" id="A0AA97A3N4"/>
<reference evidence="2 3" key="1">
    <citation type="submission" date="2023-07" db="EMBL/GenBank/DDBJ databases">
        <title>Closed genoem sequence of Methanosarcinaceae archaeon Ac7.</title>
        <authorList>
            <person name="Poehlein A."/>
            <person name="Protasov E."/>
            <person name="Platt K."/>
            <person name="Reeh H."/>
            <person name="Daniel R."/>
            <person name="Brune A."/>
        </authorList>
    </citation>
    <scope>NUCLEOTIDE SEQUENCE [LARGE SCALE GENOMIC DNA]</scope>
    <source>
        <strain evidence="2 3">Ac7</strain>
    </source>
</reference>
<proteinExistence type="predicted"/>
<dbReference type="InterPro" id="IPR013783">
    <property type="entry name" value="Ig-like_fold"/>
</dbReference>
<organism evidence="2 3">
    <name type="scientific">Methanolapillus millepedarum</name>
    <dbReference type="NCBI Taxonomy" id="3028296"/>
    <lineage>
        <taxon>Archaea</taxon>
        <taxon>Methanobacteriati</taxon>
        <taxon>Methanobacteriota</taxon>
        <taxon>Stenosarchaea group</taxon>
        <taxon>Methanomicrobia</taxon>
        <taxon>Methanosarcinales</taxon>
        <taxon>Methanosarcinaceae</taxon>
        <taxon>Methanolapillus</taxon>
    </lineage>
</organism>
<evidence type="ECO:0000256" key="1">
    <source>
        <dbReference type="SAM" id="Coils"/>
    </source>
</evidence>
<dbReference type="InterPro" id="IPR014756">
    <property type="entry name" value="Ig_E-set"/>
</dbReference>
<evidence type="ECO:0000313" key="2">
    <source>
        <dbReference type="EMBL" id="WNY25163.1"/>
    </source>
</evidence>